<evidence type="ECO:0000256" key="4">
    <source>
        <dbReference type="SAM" id="SignalP"/>
    </source>
</evidence>
<keyword evidence="2" id="KW-1015">Disulfide bond</keyword>
<gene>
    <name evidence="7" type="ORF">GCM10009760_16470</name>
</gene>
<dbReference type="SUPFAM" id="SSF50370">
    <property type="entry name" value="Ricin B-like lectins"/>
    <property type="match status" value="1"/>
</dbReference>
<keyword evidence="8" id="KW-1185">Reference proteome</keyword>
<dbReference type="InterPro" id="IPR006558">
    <property type="entry name" value="LamG-like"/>
</dbReference>
<dbReference type="Pfam" id="PF13385">
    <property type="entry name" value="Laminin_G_3"/>
    <property type="match status" value="2"/>
</dbReference>
<proteinExistence type="predicted"/>
<dbReference type="RefSeq" id="WP_344462362.1">
    <property type="nucleotide sequence ID" value="NZ_BAAANT010000007.1"/>
</dbReference>
<organism evidence="7 8">
    <name type="scientific">Kitasatospora kazusensis</name>
    <dbReference type="NCBI Taxonomy" id="407974"/>
    <lineage>
        <taxon>Bacteria</taxon>
        <taxon>Bacillati</taxon>
        <taxon>Actinomycetota</taxon>
        <taxon>Actinomycetes</taxon>
        <taxon>Kitasatosporales</taxon>
        <taxon>Streptomycetaceae</taxon>
        <taxon>Kitasatospora</taxon>
    </lineage>
</organism>
<dbReference type="EMBL" id="BAAANT010000007">
    <property type="protein sequence ID" value="GAA2136752.1"/>
    <property type="molecule type" value="Genomic_DNA"/>
</dbReference>
<feature type="domain" description="LamG-like jellyroll fold" evidence="6">
    <location>
        <begin position="1519"/>
        <end position="1656"/>
    </location>
</feature>
<accession>A0ABN2Z4U7</accession>
<dbReference type="PANTHER" id="PTHR46943:SF1">
    <property type="entry name" value="PENTRAXIN-RELATED PROTEIN PTX3"/>
    <property type="match status" value="1"/>
</dbReference>
<dbReference type="Gene3D" id="2.80.10.50">
    <property type="match status" value="1"/>
</dbReference>
<dbReference type="SUPFAM" id="SSF49899">
    <property type="entry name" value="Concanavalin A-like lectins/glucanases"/>
    <property type="match status" value="2"/>
</dbReference>
<dbReference type="PROSITE" id="PS50231">
    <property type="entry name" value="RICIN_B_LECTIN"/>
    <property type="match status" value="1"/>
</dbReference>
<dbReference type="InterPro" id="IPR000772">
    <property type="entry name" value="Ricin_B_lectin"/>
</dbReference>
<feature type="chain" id="PRO_5047277944" description="Ricin-type beta-trefoil lectin protein" evidence="4">
    <location>
        <begin position="39"/>
        <end position="1671"/>
    </location>
</feature>
<dbReference type="Pfam" id="PF00652">
    <property type="entry name" value="Ricin_B_lectin"/>
    <property type="match status" value="1"/>
</dbReference>
<feature type="region of interest" description="Disordered" evidence="3">
    <location>
        <begin position="549"/>
        <end position="581"/>
    </location>
</feature>
<evidence type="ECO:0000259" key="5">
    <source>
        <dbReference type="SMART" id="SM00458"/>
    </source>
</evidence>
<dbReference type="InterPro" id="IPR028994">
    <property type="entry name" value="Integrin_alpha_N"/>
</dbReference>
<name>A0ABN2Z4U7_9ACTN</name>
<feature type="region of interest" description="Disordered" evidence="3">
    <location>
        <begin position="1114"/>
        <end position="1146"/>
    </location>
</feature>
<feature type="compositionally biased region" description="Polar residues" evidence="3">
    <location>
        <begin position="554"/>
        <end position="566"/>
    </location>
</feature>
<comment type="caution">
    <text evidence="7">The sequence shown here is derived from an EMBL/GenBank/DDBJ whole genome shotgun (WGS) entry which is preliminary data.</text>
</comment>
<feature type="domain" description="Ricin B lectin" evidence="5">
    <location>
        <begin position="1037"/>
        <end position="1168"/>
    </location>
</feature>
<dbReference type="CDD" id="cd23451">
    <property type="entry name" value="beta-trefoil_Ricin_laminarinase"/>
    <property type="match status" value="1"/>
</dbReference>
<sequence>MPQSHPQRRSRPRSGLRRAALIAAVTGLLVSGAGPALADDRPWATDPGQSTPPPGTTPAPTPGGPMQAALLQAKSSGQPVTVDTLTTQTSITVANPDGTLTQTTNIQPARVSKQGAWTGVDATLAKNPDGTYSPTATPSGVALSGGGTGPLATFTDPAGHSFAMTLPMSLPAPAVTGNAAQYTDVLPGVDLKATVTDQGAFHEVLIVRDATAAANPALKTLRLATSTSGLNVTTDQAGNITAVTPDGTPVFQAATPVMWDSSTAAPSTGNLAHTTAHTAVQRAAVPRAASDAPGTTPTAPLPGGVDPAGVPTSSADGPGQNARIAAVAVHSDATSVTLTPDAGLLGGGSTTWPLYIDPSVSPVSTGTNHYTEVQQGCVPLDVNSTLYDKAQTNGEGIGYQHYAGDCYGLYRSFYEIDTSSLTSNMVISNATIYFSETAGANWDCNATAPVTLTHTGGIGQGTTWANMPGPTKELQNPVLGTQSPTSAGPNGTCQYQSVNFDITADVQKFAGNHPNLTFQLSGDESQSDTNYGFMRFGTNPALITKFDIPPKTPSALNTSPKSQNPSDPACGSGTPGWIGRTTSTGNASNINLNALLITDMNGFNLSAGFHVWDNMANDTTGHPKTVAWPGSGWAASGSTVSANIGFPVSDGHTYGWNAWATDGTLNSPNSPNCYFSVDLTPPAPATIANSTAFPPLGSGIPVTGHAGDAASITVTTTDPVPPAGSCTLASCLSSGVAKFEYSLDQNIPVQGALSTPATTTNGVATATIPITVGPDHWGDHTLYVRAVDKAGNSQATVATYSFYAPWNSSLKVTPGDLTGDGIPDLLATTTDGNLSLIPGNGAAVPTIASTPATSPTPNTGWDKFLIAHHGSLTQASVDDLFAFNTISKTMYTYKNDSNGTTPGTPGHFTHTQNISTAIPRPTCASTPSSSCAGYNSADWSGVSQIIAPGPPAADLITVENGRLWYYTSGGDAAHFSNAFPISTGDWSNATLMAPGNTVDRAYTLWARDNITGAVLSYPLTFDTNGNPTSTLAAPTHTPLVSGIQDTKGANLCLDIKNATTSNGTPAQVWSCNSSDAQNATLGLDNTVHILGKCLDIVNGGLNHGTPVQLWDCNNTGSQQWTPGDSPGSLKNPQSGMCLADPGSSQAPGTQLITWECGTGHPEQNWAYTTAGYALPAPQSLLPLGINSHDYRGIASPGDVHNNGLPSLYTTSSSGQISEYPGAPASAPAAVARLRLTDTTNTANPQQNNLTLSGTAAFTTDATRGAVLSLDGTAASASTTGPVLDTSTSYTVSAWVKPGDLTTTGVVASQSGTNGSGFQLYYSAGAHAWAFGRSNADDTSNTFSAVYGQTSGPNSPQLGKWAHLTGEYDATAQQLTLYVNGTIASTAPYSGTTWNATGHVQIGGRVLVGGTFGQYVKASISDVTMWGSVLTPAAITQTYIGAAKFGAPVTVGYVEQPADSWKLNGDGYDGSEANNTTKVHTLTVNGSSFTSDSSLNRQVLTLNGSTDYAATSGPIINTGKSYSISAWANLANTNGFATVVGQSGNTASAFYLQYSKSLNAWAFVSPAADSTSPGSYAVAASSAAAVTKKWTHLVGVYDATAQTMSLYVDGALTATTSNTSPWAATGPLTIGTAKNAGNNFPGSISDVQYFDSALTPAAVSLIGSQPATTQLS</sequence>
<dbReference type="PANTHER" id="PTHR46943">
    <property type="entry name" value="PENTRAXIN-RELATED PROTEIN PTX3"/>
    <property type="match status" value="1"/>
</dbReference>
<evidence type="ECO:0000256" key="2">
    <source>
        <dbReference type="ARBA" id="ARBA00023157"/>
    </source>
</evidence>
<dbReference type="InterPro" id="IPR013320">
    <property type="entry name" value="ConA-like_dom_sf"/>
</dbReference>
<dbReference type="Gene3D" id="2.60.120.200">
    <property type="match status" value="2"/>
</dbReference>
<feature type="signal peptide" evidence="4">
    <location>
        <begin position="1"/>
        <end position="38"/>
    </location>
</feature>
<evidence type="ECO:0000313" key="7">
    <source>
        <dbReference type="EMBL" id="GAA2136752.1"/>
    </source>
</evidence>
<feature type="compositionally biased region" description="Pro residues" evidence="3">
    <location>
        <begin position="50"/>
        <end position="63"/>
    </location>
</feature>
<keyword evidence="1 4" id="KW-0732">Signal</keyword>
<dbReference type="InterPro" id="IPR042837">
    <property type="entry name" value="PTX3"/>
</dbReference>
<dbReference type="SMART" id="SM00458">
    <property type="entry name" value="RICIN"/>
    <property type="match status" value="1"/>
</dbReference>
<feature type="region of interest" description="Disordered" evidence="3">
    <location>
        <begin position="287"/>
        <end position="319"/>
    </location>
</feature>
<feature type="compositionally biased region" description="Low complexity" evidence="3">
    <location>
        <begin position="292"/>
        <end position="304"/>
    </location>
</feature>
<evidence type="ECO:0000259" key="6">
    <source>
        <dbReference type="SMART" id="SM00560"/>
    </source>
</evidence>
<reference evidence="7 8" key="1">
    <citation type="journal article" date="2019" name="Int. J. Syst. Evol. Microbiol.">
        <title>The Global Catalogue of Microorganisms (GCM) 10K type strain sequencing project: providing services to taxonomists for standard genome sequencing and annotation.</title>
        <authorList>
            <consortium name="The Broad Institute Genomics Platform"/>
            <consortium name="The Broad Institute Genome Sequencing Center for Infectious Disease"/>
            <person name="Wu L."/>
            <person name="Ma J."/>
        </authorList>
    </citation>
    <scope>NUCLEOTIDE SEQUENCE [LARGE SCALE GENOMIC DNA]</scope>
    <source>
        <strain evidence="7 8">JCM 14560</strain>
    </source>
</reference>
<dbReference type="SUPFAM" id="SSF69318">
    <property type="entry name" value="Integrin alpha N-terminal domain"/>
    <property type="match status" value="1"/>
</dbReference>
<feature type="compositionally biased region" description="Polar residues" evidence="3">
    <location>
        <begin position="1114"/>
        <end position="1134"/>
    </location>
</feature>
<dbReference type="Proteomes" id="UP001422759">
    <property type="component" value="Unassembled WGS sequence"/>
</dbReference>
<evidence type="ECO:0000313" key="8">
    <source>
        <dbReference type="Proteomes" id="UP001422759"/>
    </source>
</evidence>
<feature type="domain" description="LamG-like jellyroll fold" evidence="6">
    <location>
        <begin position="1287"/>
        <end position="1432"/>
    </location>
</feature>
<feature type="region of interest" description="Disordered" evidence="3">
    <location>
        <begin position="33"/>
        <end position="66"/>
    </location>
</feature>
<evidence type="ECO:0000256" key="3">
    <source>
        <dbReference type="SAM" id="MobiDB-lite"/>
    </source>
</evidence>
<dbReference type="InterPro" id="IPR035992">
    <property type="entry name" value="Ricin_B-like_lectins"/>
</dbReference>
<evidence type="ECO:0008006" key="9">
    <source>
        <dbReference type="Google" id="ProtNLM"/>
    </source>
</evidence>
<evidence type="ECO:0000256" key="1">
    <source>
        <dbReference type="ARBA" id="ARBA00022729"/>
    </source>
</evidence>
<protein>
    <recommendedName>
        <fullName evidence="9">Ricin-type beta-trefoil lectin protein</fullName>
    </recommendedName>
</protein>
<dbReference type="SMART" id="SM00560">
    <property type="entry name" value="LamGL"/>
    <property type="match status" value="2"/>
</dbReference>